<dbReference type="AlphaFoldDB" id="Q97FB1"/>
<feature type="transmembrane region" description="Helical" evidence="1">
    <location>
        <begin position="9"/>
        <end position="29"/>
    </location>
</feature>
<dbReference type="KEGG" id="cac:CA_C2829"/>
<accession>Q97FB1</accession>
<proteinExistence type="predicted"/>
<gene>
    <name evidence="2" type="ordered locus">CA_C2829</name>
</gene>
<evidence type="ECO:0000313" key="3">
    <source>
        <dbReference type="Proteomes" id="UP000000814"/>
    </source>
</evidence>
<dbReference type="EMBL" id="AE001437">
    <property type="protein sequence ID" value="AAK80773.1"/>
    <property type="molecule type" value="Genomic_DNA"/>
</dbReference>
<keyword evidence="1" id="KW-0472">Membrane</keyword>
<feature type="transmembrane region" description="Helical" evidence="1">
    <location>
        <begin position="123"/>
        <end position="146"/>
    </location>
</feature>
<evidence type="ECO:0000313" key="2">
    <source>
        <dbReference type="EMBL" id="AAK80773.1"/>
    </source>
</evidence>
<organism evidence="2 3">
    <name type="scientific">Clostridium acetobutylicum (strain ATCC 824 / DSM 792 / JCM 1419 / IAM 19013 / LMG 5710 / NBRC 13948 / NRRL B-527 / VKM B-1787 / 2291 / W)</name>
    <dbReference type="NCBI Taxonomy" id="272562"/>
    <lineage>
        <taxon>Bacteria</taxon>
        <taxon>Bacillati</taxon>
        <taxon>Bacillota</taxon>
        <taxon>Clostridia</taxon>
        <taxon>Eubacteriales</taxon>
        <taxon>Clostridiaceae</taxon>
        <taxon>Clostridium</taxon>
    </lineage>
</organism>
<reference evidence="2 3" key="1">
    <citation type="journal article" date="2001" name="J. Bacteriol.">
        <title>Genome sequence and comparative analysis of the solvent-producing bacterium Clostridium acetobutylicum.</title>
        <authorList>
            <person name="Nolling J."/>
            <person name="Breton G."/>
            <person name="Omelchenko M.V."/>
            <person name="Makarova K.S."/>
            <person name="Zeng Q."/>
            <person name="Gibson R."/>
            <person name="Lee H.M."/>
            <person name="Dubois J."/>
            <person name="Qiu D."/>
            <person name="Hitti J."/>
            <person name="Wolf Y.I."/>
            <person name="Tatusov R.L."/>
            <person name="Sabathe F."/>
            <person name="Doucette-Stamm L."/>
            <person name="Soucaille P."/>
            <person name="Daly M.J."/>
            <person name="Bennett G.N."/>
            <person name="Koonin E.V."/>
            <person name="Smith D.R."/>
        </authorList>
    </citation>
    <scope>NUCLEOTIDE SEQUENCE [LARGE SCALE GENOMIC DNA]</scope>
    <source>
        <strain evidence="3">ATCC 824 / DSM 792 / JCM 1419 / LMG 5710 / VKM B-1787</strain>
    </source>
</reference>
<keyword evidence="3" id="KW-1185">Reference proteome</keyword>
<dbReference type="HOGENOM" id="CLU_1657755_0_0_9"/>
<dbReference type="GeneID" id="44999314"/>
<feature type="transmembrane region" description="Helical" evidence="1">
    <location>
        <begin position="49"/>
        <end position="66"/>
    </location>
</feature>
<dbReference type="Proteomes" id="UP000000814">
    <property type="component" value="Chromosome"/>
</dbReference>
<protein>
    <submittedName>
        <fullName evidence="2">Predicted membrane protein</fullName>
    </submittedName>
</protein>
<evidence type="ECO:0000256" key="1">
    <source>
        <dbReference type="SAM" id="Phobius"/>
    </source>
</evidence>
<keyword evidence="1" id="KW-1133">Transmembrane helix</keyword>
<dbReference type="STRING" id="272562.CA_C2829"/>
<feature type="transmembrane region" description="Helical" evidence="1">
    <location>
        <begin position="78"/>
        <end position="103"/>
    </location>
</feature>
<name>Q97FB1_CLOAB</name>
<dbReference type="RefSeq" id="WP_010966114.1">
    <property type="nucleotide sequence ID" value="NC_003030.1"/>
</dbReference>
<dbReference type="PATRIC" id="fig|272562.8.peg.3014"/>
<sequence>MVKNNIKAFLIHIFVALVCYEIIHFKVPIMVKFINTRYMGLSDYRRADYIFGTFVLIVAVILYYILGKKFLKRREKISENIVSVILVGIVGVFAWKLSWRLLIGGNNYLSFYYSYAETLIEETMLFSARIVLLISFIPSIVMFLAITFKGNKLKISGINKKVEETDEEAVLRKYTNVNK</sequence>
<keyword evidence="1" id="KW-0812">Transmembrane</keyword>
<dbReference type="PIR" id="B97248">
    <property type="entry name" value="B97248"/>
</dbReference>